<dbReference type="InterPro" id="IPR035965">
    <property type="entry name" value="PAS-like_dom_sf"/>
</dbReference>
<evidence type="ECO:0000256" key="1">
    <source>
        <dbReference type="ARBA" id="ARBA00000085"/>
    </source>
</evidence>
<evidence type="ECO:0000313" key="8">
    <source>
        <dbReference type="EMBL" id="CAA9350956.1"/>
    </source>
</evidence>
<feature type="domain" description="PAS" evidence="6">
    <location>
        <begin position="5"/>
        <end position="75"/>
    </location>
</feature>
<dbReference type="EC" id="2.7.13.3" evidence="2"/>
<dbReference type="PROSITE" id="PS50113">
    <property type="entry name" value="PAC"/>
    <property type="match status" value="1"/>
</dbReference>
<keyword evidence="5" id="KW-0418">Kinase</keyword>
<proteinExistence type="predicted"/>
<protein>
    <recommendedName>
        <fullName evidence="2">histidine kinase</fullName>
        <ecNumber evidence="2">2.7.13.3</ecNumber>
    </recommendedName>
</protein>
<evidence type="ECO:0000256" key="2">
    <source>
        <dbReference type="ARBA" id="ARBA00012438"/>
    </source>
</evidence>
<feature type="domain" description="PAC" evidence="7">
    <location>
        <begin position="78"/>
        <end position="129"/>
    </location>
</feature>
<dbReference type="SMART" id="SM00091">
    <property type="entry name" value="PAS"/>
    <property type="match status" value="1"/>
</dbReference>
<comment type="catalytic activity">
    <reaction evidence="1">
        <text>ATP + protein L-histidine = ADP + protein N-phospho-L-histidine.</text>
        <dbReference type="EC" id="2.7.13.3"/>
    </reaction>
</comment>
<keyword evidence="4" id="KW-0808">Transferase</keyword>
<dbReference type="InterPro" id="IPR000700">
    <property type="entry name" value="PAS-assoc_C"/>
</dbReference>
<dbReference type="InterPro" id="IPR001610">
    <property type="entry name" value="PAC"/>
</dbReference>
<dbReference type="PANTHER" id="PTHR43304:SF1">
    <property type="entry name" value="PAC DOMAIN-CONTAINING PROTEIN"/>
    <property type="match status" value="1"/>
</dbReference>
<dbReference type="CDD" id="cd00130">
    <property type="entry name" value="PAS"/>
    <property type="match status" value="1"/>
</dbReference>
<name>A0A6J4M5R3_9CHLR</name>
<evidence type="ECO:0000259" key="6">
    <source>
        <dbReference type="PROSITE" id="PS50112"/>
    </source>
</evidence>
<dbReference type="FunFam" id="3.30.450.20:FF:000099">
    <property type="entry name" value="Sensory box sensor histidine kinase"/>
    <property type="match status" value="1"/>
</dbReference>
<dbReference type="PROSITE" id="PS50112">
    <property type="entry name" value="PAS"/>
    <property type="match status" value="1"/>
</dbReference>
<evidence type="ECO:0000256" key="3">
    <source>
        <dbReference type="ARBA" id="ARBA00022553"/>
    </source>
</evidence>
<dbReference type="Gene3D" id="3.30.450.20">
    <property type="entry name" value="PAS domain"/>
    <property type="match status" value="1"/>
</dbReference>
<accession>A0A6J4M5R3</accession>
<keyword evidence="3" id="KW-0597">Phosphoprotein</keyword>
<dbReference type="GO" id="GO:0004673">
    <property type="term" value="F:protein histidine kinase activity"/>
    <property type="evidence" value="ECO:0007669"/>
    <property type="project" value="UniProtKB-EC"/>
</dbReference>
<dbReference type="Pfam" id="PF08447">
    <property type="entry name" value="PAS_3"/>
    <property type="match status" value="1"/>
</dbReference>
<organism evidence="8">
    <name type="scientific">uncultured Chloroflexia bacterium</name>
    <dbReference type="NCBI Taxonomy" id="1672391"/>
    <lineage>
        <taxon>Bacteria</taxon>
        <taxon>Bacillati</taxon>
        <taxon>Chloroflexota</taxon>
        <taxon>Chloroflexia</taxon>
        <taxon>environmental samples</taxon>
    </lineage>
</organism>
<dbReference type="NCBIfam" id="TIGR00229">
    <property type="entry name" value="sensory_box"/>
    <property type="match status" value="1"/>
</dbReference>
<dbReference type="AlphaFoldDB" id="A0A6J4M5R3"/>
<evidence type="ECO:0000259" key="7">
    <source>
        <dbReference type="PROSITE" id="PS50113"/>
    </source>
</evidence>
<dbReference type="InterPro" id="IPR000014">
    <property type="entry name" value="PAS"/>
</dbReference>
<dbReference type="PANTHER" id="PTHR43304">
    <property type="entry name" value="PHYTOCHROME-LIKE PROTEIN CPH1"/>
    <property type="match status" value="1"/>
</dbReference>
<sequence length="269" mass="30290">MPNLENERFREVADAAPVGLWRINADFEQDWVNKHWLDFTGGRLEEEVGFRWVDRIHPDDRERVVEEFDRAFEARKATQVEFRLQGRDGSYRWFLDAGAPLYRSGEFAGFVGTCTDITDRKRVETHLAMLKAELLEKTGDGASDVLHSFALHELNHALLAVTTHTDALQTLLASRTEMPSEIAEAAASAGRSAHHAREMVRDTQTAIANGKEERRRLDLSSALRSLEPVIRGHPAAAGVQVTWDLAKNLLVQISRSDIQNALLRLAERG</sequence>
<reference evidence="8" key="1">
    <citation type="submission" date="2020-02" db="EMBL/GenBank/DDBJ databases">
        <authorList>
            <person name="Meier V. D."/>
        </authorList>
    </citation>
    <scope>NUCLEOTIDE SEQUENCE</scope>
    <source>
        <strain evidence="8">AVDCRST_MAG93</strain>
    </source>
</reference>
<evidence type="ECO:0000256" key="4">
    <source>
        <dbReference type="ARBA" id="ARBA00022679"/>
    </source>
</evidence>
<feature type="non-terminal residue" evidence="8">
    <location>
        <position position="269"/>
    </location>
</feature>
<dbReference type="SUPFAM" id="SSF55785">
    <property type="entry name" value="PYP-like sensor domain (PAS domain)"/>
    <property type="match status" value="1"/>
</dbReference>
<dbReference type="InterPro" id="IPR052162">
    <property type="entry name" value="Sensor_kinase/Photoreceptor"/>
</dbReference>
<gene>
    <name evidence="8" type="ORF">AVDCRST_MAG93-7117</name>
</gene>
<dbReference type="InterPro" id="IPR013655">
    <property type="entry name" value="PAS_fold_3"/>
</dbReference>
<evidence type="ECO:0000256" key="5">
    <source>
        <dbReference type="ARBA" id="ARBA00022777"/>
    </source>
</evidence>
<dbReference type="SMART" id="SM00086">
    <property type="entry name" value="PAC"/>
    <property type="match status" value="1"/>
</dbReference>
<dbReference type="EMBL" id="CADCTR010002404">
    <property type="protein sequence ID" value="CAA9350956.1"/>
    <property type="molecule type" value="Genomic_DNA"/>
</dbReference>